<protein>
    <recommendedName>
        <fullName evidence="1">NHR domain-containing protein</fullName>
    </recommendedName>
</protein>
<accession>A0ABD0J3A3</accession>
<dbReference type="InterPro" id="IPR043136">
    <property type="entry name" value="B30.2/SPRY_sf"/>
</dbReference>
<evidence type="ECO:0000313" key="3">
    <source>
        <dbReference type="Proteomes" id="UP001519460"/>
    </source>
</evidence>
<dbReference type="AlphaFoldDB" id="A0ABD0J3A3"/>
<evidence type="ECO:0000313" key="2">
    <source>
        <dbReference type="EMBL" id="KAK7453913.1"/>
    </source>
</evidence>
<dbReference type="EMBL" id="JACVVK020000707">
    <property type="protein sequence ID" value="KAK7453913.1"/>
    <property type="molecule type" value="Genomic_DNA"/>
</dbReference>
<dbReference type="Pfam" id="PF07177">
    <property type="entry name" value="Neuralized"/>
    <property type="match status" value="1"/>
</dbReference>
<proteinExistence type="predicted"/>
<gene>
    <name evidence="2" type="ORF">BaRGS_00039619</name>
</gene>
<name>A0ABD0J3A3_9CAEN</name>
<organism evidence="2 3">
    <name type="scientific">Batillaria attramentaria</name>
    <dbReference type="NCBI Taxonomy" id="370345"/>
    <lineage>
        <taxon>Eukaryota</taxon>
        <taxon>Metazoa</taxon>
        <taxon>Spiralia</taxon>
        <taxon>Lophotrochozoa</taxon>
        <taxon>Mollusca</taxon>
        <taxon>Gastropoda</taxon>
        <taxon>Caenogastropoda</taxon>
        <taxon>Sorbeoconcha</taxon>
        <taxon>Cerithioidea</taxon>
        <taxon>Batillariidae</taxon>
        <taxon>Batillaria</taxon>
    </lineage>
</organism>
<feature type="non-terminal residue" evidence="2">
    <location>
        <position position="153"/>
    </location>
</feature>
<reference evidence="2 3" key="1">
    <citation type="journal article" date="2023" name="Sci. Data">
        <title>Genome assembly of the Korean intertidal mud-creeper Batillaria attramentaria.</title>
        <authorList>
            <person name="Patra A.K."/>
            <person name="Ho P.T."/>
            <person name="Jun S."/>
            <person name="Lee S.J."/>
            <person name="Kim Y."/>
            <person name="Won Y.J."/>
        </authorList>
    </citation>
    <scope>NUCLEOTIDE SEQUENCE [LARGE SCALE GENOMIC DNA]</scope>
    <source>
        <strain evidence="2">Wonlab-2016</strain>
    </source>
</reference>
<keyword evidence="3" id="KW-1185">Reference proteome</keyword>
<dbReference type="Proteomes" id="UP001519460">
    <property type="component" value="Unassembled WGS sequence"/>
</dbReference>
<feature type="domain" description="NHR" evidence="1">
    <location>
        <begin position="31"/>
        <end position="149"/>
    </location>
</feature>
<comment type="caution">
    <text evidence="2">The sequence shown here is derived from an EMBL/GenBank/DDBJ whole genome shotgun (WGS) entry which is preliminary data.</text>
</comment>
<dbReference type="Gene3D" id="2.60.120.920">
    <property type="match status" value="1"/>
</dbReference>
<sequence>VISIPSLTLEQEAIDRVVKELEELGQVKNVLALSSLQRVQIDQNDPTSWNTMYVGVVTVDPAQLILPEYSDDLAKPTSVVLGSGYHRAFGTRWTSSGVGRNLNNMPVGSRTGLYVDAARRLHFVFDGRDQGIVANNIPHPCYTFFDICRSYKK</sequence>
<evidence type="ECO:0000259" key="1">
    <source>
        <dbReference type="Pfam" id="PF07177"/>
    </source>
</evidence>
<feature type="non-terminal residue" evidence="2">
    <location>
        <position position="1"/>
    </location>
</feature>
<dbReference type="InterPro" id="IPR006573">
    <property type="entry name" value="NHR_dom"/>
</dbReference>